<feature type="coiled-coil region" evidence="1">
    <location>
        <begin position="60"/>
        <end position="87"/>
    </location>
</feature>
<dbReference type="PROSITE" id="PS50927">
    <property type="entry name" value="BULB_LECTIN"/>
    <property type="match status" value="1"/>
</dbReference>
<accession>A0A177SCD4</accession>
<dbReference type="EMBL" id="LUCV01000040">
    <property type="protein sequence ID" value="OAI86241.1"/>
    <property type="molecule type" value="Genomic_DNA"/>
</dbReference>
<dbReference type="AlphaFoldDB" id="A0A177SCD4"/>
<proteinExistence type="predicted"/>
<dbReference type="InterPro" id="IPR001480">
    <property type="entry name" value="Bulb-type_lectin_dom"/>
</dbReference>
<protein>
    <recommendedName>
        <fullName evidence="2">Bulb-type lectin domain-containing protein</fullName>
    </recommendedName>
</protein>
<gene>
    <name evidence="3" type="ORF">AYO28_00705</name>
</gene>
<reference evidence="3 4" key="1">
    <citation type="submission" date="2016-03" db="EMBL/GenBank/DDBJ databases">
        <title>Draft Genome Assembly of Pseudomonas putida strain CBF10-2.</title>
        <authorList>
            <person name="Iyer R.S."/>
            <person name="Damania A."/>
        </authorList>
    </citation>
    <scope>NUCLEOTIDE SEQUENCE [LARGE SCALE GENOMIC DNA]</scope>
    <source>
        <strain evidence="3 4">CBF10-2</strain>
    </source>
</reference>
<keyword evidence="1" id="KW-0175">Coiled coil</keyword>
<dbReference type="RefSeq" id="WP_064304100.1">
    <property type="nucleotide sequence ID" value="NZ_LUCV01000040.1"/>
</dbReference>
<dbReference type="Proteomes" id="UP000077752">
    <property type="component" value="Unassembled WGS sequence"/>
</dbReference>
<feature type="domain" description="Bulb-type lectin" evidence="2">
    <location>
        <begin position="407"/>
        <end position="524"/>
    </location>
</feature>
<organism evidence="3 4">
    <name type="scientific">Pseudomonas putida</name>
    <name type="common">Arthrobacter siderocapsulatus</name>
    <dbReference type="NCBI Taxonomy" id="303"/>
    <lineage>
        <taxon>Bacteria</taxon>
        <taxon>Pseudomonadati</taxon>
        <taxon>Pseudomonadota</taxon>
        <taxon>Gammaproteobacteria</taxon>
        <taxon>Pseudomonadales</taxon>
        <taxon>Pseudomonadaceae</taxon>
        <taxon>Pseudomonas</taxon>
    </lineage>
</organism>
<evidence type="ECO:0000259" key="2">
    <source>
        <dbReference type="PROSITE" id="PS50927"/>
    </source>
</evidence>
<dbReference type="Gene3D" id="2.90.10.10">
    <property type="entry name" value="Bulb-type lectin domain"/>
    <property type="match status" value="1"/>
</dbReference>
<sequence>MFDSPLKFGLSISARGLIDDTCLAMIPGAVVGIWDVLHEDHGLTGGEEVYARLEQRLQPLQQVRSSIALLERKVAAYRLNLDKYQIAPALTLIESLYHDYDQALEKLIQGIREQSAGSPQGAADRFVSQGRLNGLASRVGEELGASLLTLQRMLSTSYAQYFLRPFQEDLNQRDFVSFFYLSKYCYARFFLAQVKAFLLLHLVQADACQQFRIQNDLDDFEVLLGRQEREMTHWLPDEVLALVEQLAQEREGMRGAVSVSWRSGLGDNGLRFGSDGGVHPCVEVQEWRLEPIGALVFNPQVDQLFRIKHAVSGNILQIGGAAGVMGVTDYKAVKDGWKISWNAAHEVFNLQFKSYTGDANNDVRLVSRSGPNRSMSEVRLDGKRVDHPYETEQQFFIEPYYQVFAGRDRMLVGEHLVPNGFVMSEGGAYTLLYRSNGSVMLVRGSDNKTVWIAAERHGRPPARLMLQPDGNLVAYDIDGAAYWSSGKYFKDQQALYKRSVLRVRKDGRVEIRVPGQEIFWITPQ</sequence>
<name>A0A177SCD4_PSEPU</name>
<dbReference type="InterPro" id="IPR036426">
    <property type="entry name" value="Bulb-type_lectin_dom_sf"/>
</dbReference>
<evidence type="ECO:0000256" key="1">
    <source>
        <dbReference type="SAM" id="Coils"/>
    </source>
</evidence>
<comment type="caution">
    <text evidence="3">The sequence shown here is derived from an EMBL/GenBank/DDBJ whole genome shotgun (WGS) entry which is preliminary data.</text>
</comment>
<dbReference type="SUPFAM" id="SSF51110">
    <property type="entry name" value="alpha-D-mannose-specific plant lectins"/>
    <property type="match status" value="1"/>
</dbReference>
<evidence type="ECO:0000313" key="3">
    <source>
        <dbReference type="EMBL" id="OAI86241.1"/>
    </source>
</evidence>
<evidence type="ECO:0000313" key="4">
    <source>
        <dbReference type="Proteomes" id="UP000077752"/>
    </source>
</evidence>